<dbReference type="InterPro" id="IPR025232">
    <property type="entry name" value="DUF4174"/>
</dbReference>
<evidence type="ECO:0000313" key="5">
    <source>
        <dbReference type="Proteomes" id="UP001255601"/>
    </source>
</evidence>
<organism evidence="4 5">
    <name type="scientific">Agrobacterium larrymoorei</name>
    <dbReference type="NCBI Taxonomy" id="160699"/>
    <lineage>
        <taxon>Bacteria</taxon>
        <taxon>Pseudomonadati</taxon>
        <taxon>Pseudomonadota</taxon>
        <taxon>Alphaproteobacteria</taxon>
        <taxon>Hyphomicrobiales</taxon>
        <taxon>Rhizobiaceae</taxon>
        <taxon>Rhizobium/Agrobacterium group</taxon>
        <taxon>Agrobacterium</taxon>
    </lineage>
</organism>
<dbReference type="RefSeq" id="WP_309769263.1">
    <property type="nucleotide sequence ID" value="NZ_JAVIZC010000001.1"/>
</dbReference>
<sequence>MTRLLAALIIALISSQVSAMNSLSELTWKKRVVIVFGDAGDARVERQIETLKNQRLELEERDLVVIRVVDDEATTAFGNAAEPDAVALRNEADVKQGSFRVVLVGKDGGIKLRSETIVPDVDLFDLIDRMPMRQAERG</sequence>
<gene>
    <name evidence="4" type="ORF">QE369_000304</name>
</gene>
<name>A0AAJ2B6C2_9HYPH</name>
<evidence type="ECO:0000313" key="4">
    <source>
        <dbReference type="EMBL" id="MDR6100126.1"/>
    </source>
</evidence>
<feature type="domain" description="DUF4174" evidence="3">
    <location>
        <begin position="23"/>
        <end position="136"/>
    </location>
</feature>
<evidence type="ECO:0000256" key="1">
    <source>
        <dbReference type="ARBA" id="ARBA00022729"/>
    </source>
</evidence>
<comment type="caution">
    <text evidence="4">The sequence shown here is derived from an EMBL/GenBank/DDBJ whole genome shotgun (WGS) entry which is preliminary data.</text>
</comment>
<dbReference type="Proteomes" id="UP001255601">
    <property type="component" value="Unassembled WGS sequence"/>
</dbReference>
<dbReference type="Pfam" id="PF13778">
    <property type="entry name" value="DUF4174"/>
    <property type="match status" value="1"/>
</dbReference>
<dbReference type="AlphaFoldDB" id="A0AAJ2B6C2"/>
<feature type="chain" id="PRO_5042528904" description="DUF4174 domain-containing protein" evidence="2">
    <location>
        <begin position="20"/>
        <end position="138"/>
    </location>
</feature>
<keyword evidence="1 2" id="KW-0732">Signal</keyword>
<accession>A0AAJ2B6C2</accession>
<evidence type="ECO:0000259" key="3">
    <source>
        <dbReference type="Pfam" id="PF13778"/>
    </source>
</evidence>
<dbReference type="EMBL" id="JAVIZC010000001">
    <property type="protein sequence ID" value="MDR6100126.1"/>
    <property type="molecule type" value="Genomic_DNA"/>
</dbReference>
<proteinExistence type="predicted"/>
<protein>
    <recommendedName>
        <fullName evidence="3">DUF4174 domain-containing protein</fullName>
    </recommendedName>
</protein>
<reference evidence="4" key="1">
    <citation type="submission" date="2023-08" db="EMBL/GenBank/DDBJ databases">
        <title>Functional and genomic diversity of the sorghum phyllosphere microbiome.</title>
        <authorList>
            <person name="Shade A."/>
        </authorList>
    </citation>
    <scope>NUCLEOTIDE SEQUENCE</scope>
    <source>
        <strain evidence="4">SORGH_AS_0974</strain>
    </source>
</reference>
<evidence type="ECO:0000256" key="2">
    <source>
        <dbReference type="SAM" id="SignalP"/>
    </source>
</evidence>
<feature type="signal peptide" evidence="2">
    <location>
        <begin position="1"/>
        <end position="19"/>
    </location>
</feature>